<geneLocation type="plasmid" evidence="2 3">
    <name>pBs5S5b</name>
</geneLocation>
<evidence type="ECO:0000256" key="1">
    <source>
        <dbReference type="SAM" id="MobiDB-lite"/>
    </source>
</evidence>
<reference evidence="2" key="1">
    <citation type="journal article" date="2021" name="Int. J. Syst. Evol. Microbiol.">
        <title>Bradyrhizobium septentrionale sp. nov. (sv. septentrionale) and Bradyrhizobium quebecense sp. nov. (sv. septentrionale) associated with legumes native to Canada possess rearranged symbiosis genes and numerous insertion sequences.</title>
        <authorList>
            <person name="Bromfield E.S.P."/>
            <person name="Cloutier S."/>
        </authorList>
    </citation>
    <scope>NUCLEOTIDE SEQUENCE</scope>
    <source>
        <strain evidence="2">5S5</strain>
    </source>
</reference>
<gene>
    <name evidence="2" type="ORF">WDK88_44690</name>
</gene>
<dbReference type="Proteomes" id="UP001432046">
    <property type="component" value="Plasmid pBs5S5b"/>
</dbReference>
<proteinExistence type="predicted"/>
<reference evidence="2" key="2">
    <citation type="submission" date="2024-03" db="EMBL/GenBank/DDBJ databases">
        <authorList>
            <person name="Bromfield E.S.P."/>
            <person name="Cloutier S."/>
        </authorList>
    </citation>
    <scope>NUCLEOTIDE SEQUENCE</scope>
    <source>
        <strain evidence="2">5S5</strain>
        <plasmid evidence="2">pBs5S5b</plasmid>
    </source>
</reference>
<evidence type="ECO:0000313" key="3">
    <source>
        <dbReference type="Proteomes" id="UP001432046"/>
    </source>
</evidence>
<evidence type="ECO:0000313" key="2">
    <source>
        <dbReference type="EMBL" id="WXC84726.1"/>
    </source>
</evidence>
<keyword evidence="2" id="KW-0614">Plasmid</keyword>
<dbReference type="EMBL" id="CP147712">
    <property type="protein sequence ID" value="WXC84726.1"/>
    <property type="molecule type" value="Genomic_DNA"/>
</dbReference>
<sequence>MPERLPGKTAAPPEATRARVDAVADMLARERGGADLVTVADLRERLGDSRGRLGRFFADWQAARTAGAAPPAQQPQQAQQAQSS</sequence>
<evidence type="ECO:0008006" key="4">
    <source>
        <dbReference type="Google" id="ProtNLM"/>
    </source>
</evidence>
<organism evidence="2 3">
    <name type="scientific">Bradyrhizobium septentrionale</name>
    <dbReference type="NCBI Taxonomy" id="1404411"/>
    <lineage>
        <taxon>Bacteria</taxon>
        <taxon>Pseudomonadati</taxon>
        <taxon>Pseudomonadota</taxon>
        <taxon>Alphaproteobacteria</taxon>
        <taxon>Hyphomicrobiales</taxon>
        <taxon>Nitrobacteraceae</taxon>
        <taxon>Bradyrhizobium</taxon>
    </lineage>
</organism>
<dbReference type="RefSeq" id="WP_338835137.1">
    <property type="nucleotide sequence ID" value="NZ_CP147712.1"/>
</dbReference>
<name>A0ABZ2PGB4_9BRAD</name>
<feature type="region of interest" description="Disordered" evidence="1">
    <location>
        <begin position="64"/>
        <end position="84"/>
    </location>
</feature>
<accession>A0ABZ2PGB4</accession>
<protein>
    <recommendedName>
        <fullName evidence="4">KfrA N-terminal DNA-binding domain-containing protein</fullName>
    </recommendedName>
</protein>
<keyword evidence="3" id="KW-1185">Reference proteome</keyword>